<keyword evidence="3 4" id="KW-0472">Membrane</keyword>
<feature type="domain" description="Immunoglobulin" evidence="5">
    <location>
        <begin position="22"/>
        <end position="118"/>
    </location>
</feature>
<dbReference type="InterPro" id="IPR050671">
    <property type="entry name" value="CD300_family_receptors"/>
</dbReference>
<dbReference type="GO" id="GO:0004888">
    <property type="term" value="F:transmembrane signaling receptor activity"/>
    <property type="evidence" value="ECO:0007669"/>
    <property type="project" value="TreeGrafter"/>
</dbReference>
<organism evidence="6 7">
    <name type="scientific">Acanthochromis polyacanthus</name>
    <name type="common">spiny chromis</name>
    <dbReference type="NCBI Taxonomy" id="80966"/>
    <lineage>
        <taxon>Eukaryota</taxon>
        <taxon>Metazoa</taxon>
        <taxon>Chordata</taxon>
        <taxon>Craniata</taxon>
        <taxon>Vertebrata</taxon>
        <taxon>Euteleostomi</taxon>
        <taxon>Actinopterygii</taxon>
        <taxon>Neopterygii</taxon>
        <taxon>Teleostei</taxon>
        <taxon>Neoteleostei</taxon>
        <taxon>Acanthomorphata</taxon>
        <taxon>Ovalentaria</taxon>
        <taxon>Pomacentridae</taxon>
        <taxon>Acanthochromis</taxon>
    </lineage>
</organism>
<evidence type="ECO:0000256" key="2">
    <source>
        <dbReference type="ARBA" id="ARBA00022692"/>
    </source>
</evidence>
<keyword evidence="7" id="KW-1185">Reference proteome</keyword>
<dbReference type="GeneTree" id="ENSGT01150000287011"/>
<dbReference type="InterPro" id="IPR013783">
    <property type="entry name" value="Ig-like_fold"/>
</dbReference>
<reference evidence="6" key="2">
    <citation type="submission" date="2025-09" db="UniProtKB">
        <authorList>
            <consortium name="Ensembl"/>
        </authorList>
    </citation>
    <scope>IDENTIFICATION</scope>
</reference>
<dbReference type="AlphaFoldDB" id="A0A3Q1GB36"/>
<accession>A0A3Q1GB36</accession>
<evidence type="ECO:0000313" key="6">
    <source>
        <dbReference type="Ensembl" id="ENSAPOP00000024817.1"/>
    </source>
</evidence>
<comment type="subcellular location">
    <subcellularLocation>
        <location evidence="1">Membrane</location>
    </subcellularLocation>
</comment>
<evidence type="ECO:0000256" key="3">
    <source>
        <dbReference type="ARBA" id="ARBA00023136"/>
    </source>
</evidence>
<name>A0A3Q1GB36_9TELE</name>
<dbReference type="Gene3D" id="2.60.40.10">
    <property type="entry name" value="Immunoglobulins"/>
    <property type="match status" value="1"/>
</dbReference>
<dbReference type="PANTHER" id="PTHR11860">
    <property type="entry name" value="POLYMERIC-IMMUNOGLOBULIN RECEPTOR"/>
    <property type="match status" value="1"/>
</dbReference>
<dbReference type="InParanoid" id="A0A3Q1GB36"/>
<dbReference type="Pfam" id="PF07686">
    <property type="entry name" value="V-set"/>
    <property type="match status" value="1"/>
</dbReference>
<dbReference type="Ensembl" id="ENSAPOT00000007788.1">
    <property type="protein sequence ID" value="ENSAPOP00000024817.1"/>
    <property type="gene ID" value="ENSAPOG00000000961.1"/>
</dbReference>
<dbReference type="PANTHER" id="PTHR11860:SF118">
    <property type="entry name" value="CMRF35-LIKE MOLECULE 3-RELATED"/>
    <property type="match status" value="1"/>
</dbReference>
<keyword evidence="2 4" id="KW-0812">Transmembrane</keyword>
<dbReference type="InterPro" id="IPR036179">
    <property type="entry name" value="Ig-like_dom_sf"/>
</dbReference>
<dbReference type="InterPro" id="IPR013106">
    <property type="entry name" value="Ig_V-set"/>
</dbReference>
<dbReference type="InterPro" id="IPR003599">
    <property type="entry name" value="Ig_sub"/>
</dbReference>
<dbReference type="Proteomes" id="UP000257200">
    <property type="component" value="Unplaced"/>
</dbReference>
<evidence type="ECO:0000256" key="1">
    <source>
        <dbReference type="ARBA" id="ARBA00004370"/>
    </source>
</evidence>
<dbReference type="CDD" id="cd05716">
    <property type="entry name" value="IgV_pIgR_like"/>
    <property type="match status" value="1"/>
</dbReference>
<dbReference type="GO" id="GO:0005886">
    <property type="term" value="C:plasma membrane"/>
    <property type="evidence" value="ECO:0007669"/>
    <property type="project" value="TreeGrafter"/>
</dbReference>
<dbReference type="SUPFAM" id="SSF48726">
    <property type="entry name" value="Immunoglobulin"/>
    <property type="match status" value="1"/>
</dbReference>
<evidence type="ECO:0000256" key="4">
    <source>
        <dbReference type="SAM" id="Phobius"/>
    </source>
</evidence>
<dbReference type="SMART" id="SM00409">
    <property type="entry name" value="IG"/>
    <property type="match status" value="1"/>
</dbReference>
<dbReference type="STRING" id="80966.ENSAPOP00000024817"/>
<keyword evidence="4" id="KW-1133">Transmembrane helix</keyword>
<sequence>SWLSSSCVLGPNSAGSLSGAAGFHVFGYEGRDVNVSCHYDEGYQGYEKYLCRNDCGDSDVLIMTGQTKKGRYSIYDDKKARKSTVTISDLRASDSGTYWCGVTRTGKDLYNEVKLEIRQVVLLKCCVSGSVYFHFALFFWFSDVVLYVVVTVSAVSLIVIFALVIACKYKRHKVQGISDIETLASDFAHKCMHAYKKNVIISFDVCLQVLRSTPTEANPILQRKRWAE</sequence>
<reference evidence="6" key="1">
    <citation type="submission" date="2025-08" db="UniProtKB">
        <authorList>
            <consortium name="Ensembl"/>
        </authorList>
    </citation>
    <scope>IDENTIFICATION</scope>
</reference>
<protein>
    <recommendedName>
        <fullName evidence="5">Immunoglobulin domain-containing protein</fullName>
    </recommendedName>
</protein>
<evidence type="ECO:0000259" key="5">
    <source>
        <dbReference type="SMART" id="SM00409"/>
    </source>
</evidence>
<evidence type="ECO:0000313" key="7">
    <source>
        <dbReference type="Proteomes" id="UP000257200"/>
    </source>
</evidence>
<feature type="transmembrane region" description="Helical" evidence="4">
    <location>
        <begin position="147"/>
        <end position="167"/>
    </location>
</feature>
<feature type="transmembrane region" description="Helical" evidence="4">
    <location>
        <begin position="121"/>
        <end position="141"/>
    </location>
</feature>
<proteinExistence type="predicted"/>